<gene>
    <name evidence="2" type="ORF">GCM10008098_30500</name>
</gene>
<feature type="region of interest" description="Disordered" evidence="1">
    <location>
        <begin position="1"/>
        <end position="35"/>
    </location>
</feature>
<protein>
    <submittedName>
        <fullName evidence="2">Uncharacterized protein</fullName>
    </submittedName>
</protein>
<proteinExistence type="predicted"/>
<evidence type="ECO:0000313" key="2">
    <source>
        <dbReference type="EMBL" id="GGY35171.1"/>
    </source>
</evidence>
<comment type="caution">
    <text evidence="2">The sequence shown here is derived from an EMBL/GenBank/DDBJ whole genome shotgun (WGS) entry which is preliminary data.</text>
</comment>
<accession>A0ABQ3A4H6</accession>
<organism evidence="2 3">
    <name type="scientific">Rhodanobacter panaciterrae</name>
    <dbReference type="NCBI Taxonomy" id="490572"/>
    <lineage>
        <taxon>Bacteria</taxon>
        <taxon>Pseudomonadati</taxon>
        <taxon>Pseudomonadota</taxon>
        <taxon>Gammaproteobacteria</taxon>
        <taxon>Lysobacterales</taxon>
        <taxon>Rhodanobacteraceae</taxon>
        <taxon>Rhodanobacter</taxon>
    </lineage>
</organism>
<dbReference type="Proteomes" id="UP000621898">
    <property type="component" value="Unassembled WGS sequence"/>
</dbReference>
<dbReference type="EMBL" id="BMXT01000005">
    <property type="protein sequence ID" value="GGY35171.1"/>
    <property type="molecule type" value="Genomic_DNA"/>
</dbReference>
<sequence>MGAKLRVQMQPSGQSHVRSRQKESPGPQGTGRGVQWCPATGSGLPPTFAALAAYKVLTGSYRGSNKSVAFDSM</sequence>
<reference evidence="3" key="1">
    <citation type="journal article" date="2019" name="Int. J. Syst. Evol. Microbiol.">
        <title>The Global Catalogue of Microorganisms (GCM) 10K type strain sequencing project: providing services to taxonomists for standard genome sequencing and annotation.</title>
        <authorList>
            <consortium name="The Broad Institute Genomics Platform"/>
            <consortium name="The Broad Institute Genome Sequencing Center for Infectious Disease"/>
            <person name="Wu L."/>
            <person name="Ma J."/>
        </authorList>
    </citation>
    <scope>NUCLEOTIDE SEQUENCE [LARGE SCALE GENOMIC DNA]</scope>
    <source>
        <strain evidence="3">KCTC 22232</strain>
    </source>
</reference>
<evidence type="ECO:0000313" key="3">
    <source>
        <dbReference type="Proteomes" id="UP000621898"/>
    </source>
</evidence>
<evidence type="ECO:0000256" key="1">
    <source>
        <dbReference type="SAM" id="MobiDB-lite"/>
    </source>
</evidence>
<name>A0ABQ3A4H6_9GAMM</name>
<keyword evidence="3" id="KW-1185">Reference proteome</keyword>